<organism evidence="1 2">
    <name type="scientific">Candidatus Lokiarchaeum ossiferum</name>
    <dbReference type="NCBI Taxonomy" id="2951803"/>
    <lineage>
        <taxon>Archaea</taxon>
        <taxon>Promethearchaeati</taxon>
        <taxon>Promethearchaeota</taxon>
        <taxon>Promethearchaeia</taxon>
        <taxon>Promethearchaeales</taxon>
        <taxon>Promethearchaeaceae</taxon>
        <taxon>Candidatus Lokiarchaeum</taxon>
    </lineage>
</organism>
<protein>
    <submittedName>
        <fullName evidence="1">Uncharacterized protein</fullName>
    </submittedName>
</protein>
<evidence type="ECO:0000313" key="1">
    <source>
        <dbReference type="EMBL" id="UYP44753.1"/>
    </source>
</evidence>
<accession>A0ABY6HML6</accession>
<dbReference type="EMBL" id="CP104013">
    <property type="protein sequence ID" value="UYP44753.1"/>
    <property type="molecule type" value="Genomic_DNA"/>
</dbReference>
<dbReference type="Proteomes" id="UP001208689">
    <property type="component" value="Chromosome"/>
</dbReference>
<proteinExistence type="predicted"/>
<evidence type="ECO:0000313" key="2">
    <source>
        <dbReference type="Proteomes" id="UP001208689"/>
    </source>
</evidence>
<gene>
    <name evidence="1" type="ORF">NEF87_001038</name>
</gene>
<keyword evidence="2" id="KW-1185">Reference proteome</keyword>
<name>A0ABY6HML6_9ARCH</name>
<reference evidence="1" key="1">
    <citation type="submission" date="2022-09" db="EMBL/GenBank/DDBJ databases">
        <title>Actin cytoskeleton and complex cell architecture in an #Asgard archaeon.</title>
        <authorList>
            <person name="Ponce Toledo R.I."/>
            <person name="Schleper C."/>
            <person name="Rodrigues Oliveira T."/>
            <person name="Wollweber F."/>
            <person name="Xu J."/>
            <person name="Rittmann S."/>
            <person name="Klingl A."/>
            <person name="Pilhofer M."/>
        </authorList>
    </citation>
    <scope>NUCLEOTIDE SEQUENCE</scope>
    <source>
        <strain evidence="1">B-35</strain>
    </source>
</reference>
<sequence length="137" mass="15665">MVQKYLKAIIDQKNLDEVKGMKVAISISVSVGQGQEYHKGLFGPLPTALPSNSLAFIYSLILTDDESQDKRLNEANLALVTLLIPEEIIKFFNDRILLESMFDQQFSHIKKMAEITEKFLERFLSKIKQRIIPIVPE</sequence>